<comment type="caution">
    <text evidence="1">The sequence shown here is derived from an EMBL/GenBank/DDBJ whole genome shotgun (WGS) entry which is preliminary data.</text>
</comment>
<name>A0A0F9N3M8_9ZZZZ</name>
<proteinExistence type="predicted"/>
<organism evidence="1">
    <name type="scientific">marine sediment metagenome</name>
    <dbReference type="NCBI Taxonomy" id="412755"/>
    <lineage>
        <taxon>unclassified sequences</taxon>
        <taxon>metagenomes</taxon>
        <taxon>ecological metagenomes</taxon>
    </lineage>
</organism>
<dbReference type="AlphaFoldDB" id="A0A0F9N3M8"/>
<accession>A0A0F9N3M8</accession>
<gene>
    <name evidence="1" type="ORF">LCGC14_1078330</name>
</gene>
<evidence type="ECO:0000313" key="1">
    <source>
        <dbReference type="EMBL" id="KKN06337.1"/>
    </source>
</evidence>
<sequence>MANDEPAIETTRLHLARLALSQLVKIRGVTSGALLGNTHACTRLHACLTALEADAATASYFEKKDLDLLDLIDWMRQTVHRAYHDGPLNECRRSVCHAALDALVCDGRSRLSAKDEE</sequence>
<dbReference type="EMBL" id="LAZR01004703">
    <property type="protein sequence ID" value="KKN06337.1"/>
    <property type="molecule type" value="Genomic_DNA"/>
</dbReference>
<protein>
    <submittedName>
        <fullName evidence="1">Uncharacterized protein</fullName>
    </submittedName>
</protein>
<reference evidence="1" key="1">
    <citation type="journal article" date="2015" name="Nature">
        <title>Complex archaea that bridge the gap between prokaryotes and eukaryotes.</title>
        <authorList>
            <person name="Spang A."/>
            <person name="Saw J.H."/>
            <person name="Jorgensen S.L."/>
            <person name="Zaremba-Niedzwiedzka K."/>
            <person name="Martijn J."/>
            <person name="Lind A.E."/>
            <person name="van Eijk R."/>
            <person name="Schleper C."/>
            <person name="Guy L."/>
            <person name="Ettema T.J."/>
        </authorList>
    </citation>
    <scope>NUCLEOTIDE SEQUENCE</scope>
</reference>